<dbReference type="AlphaFoldDB" id="A0A935W249"/>
<protein>
    <submittedName>
        <fullName evidence="1">Uncharacterized protein</fullName>
    </submittedName>
</protein>
<gene>
    <name evidence="1" type="ORF">IPK02_01275</name>
</gene>
<evidence type="ECO:0000313" key="1">
    <source>
        <dbReference type="EMBL" id="MBK7952692.1"/>
    </source>
</evidence>
<comment type="caution">
    <text evidence="1">The sequence shown here is derived from an EMBL/GenBank/DDBJ whole genome shotgun (WGS) entry which is preliminary data.</text>
</comment>
<evidence type="ECO:0000313" key="2">
    <source>
        <dbReference type="Proteomes" id="UP000706151"/>
    </source>
</evidence>
<sequence length="173" mass="18821">LVNQVIIGHATSCDIVADELKLDISEACAGRQEHPYRSCPFAARLTACCCCAYHDLSSQDAQIAVLQTKRAAPRQRLPIIAPEWMPLRGDQDSPVTCCWAASRRHEVSLNPEQHLAWRRLSVLVAPALRTLSQLADLVKGAGCRVERPAAQIADLLGGRGAVLQRPGLLGRPD</sequence>
<proteinExistence type="predicted"/>
<name>A0A935W249_9PROT</name>
<dbReference type="Proteomes" id="UP000706151">
    <property type="component" value="Unassembled WGS sequence"/>
</dbReference>
<accession>A0A935W249</accession>
<feature type="non-terminal residue" evidence="1">
    <location>
        <position position="1"/>
    </location>
</feature>
<organism evidence="1 2">
    <name type="scientific">Candidatus Accumulibacter affinis</name>
    <dbReference type="NCBI Taxonomy" id="2954384"/>
    <lineage>
        <taxon>Bacteria</taxon>
        <taxon>Pseudomonadati</taxon>
        <taxon>Pseudomonadota</taxon>
        <taxon>Betaproteobacteria</taxon>
        <taxon>Candidatus Accumulibacter</taxon>
    </lineage>
</organism>
<reference evidence="1 2" key="1">
    <citation type="submission" date="2020-10" db="EMBL/GenBank/DDBJ databases">
        <title>Connecting structure to function with the recovery of over 1000 high-quality activated sludge metagenome-assembled genomes encoding full-length rRNA genes using long-read sequencing.</title>
        <authorList>
            <person name="Singleton C.M."/>
            <person name="Petriglieri F."/>
            <person name="Kristensen J.M."/>
            <person name="Kirkegaard R.H."/>
            <person name="Michaelsen T.Y."/>
            <person name="Andersen M.H."/>
            <person name="Karst S.M."/>
            <person name="Dueholm M.S."/>
            <person name="Nielsen P.H."/>
            <person name="Albertsen M."/>
        </authorList>
    </citation>
    <scope>NUCLEOTIDE SEQUENCE [LARGE SCALE GENOMIC DNA]</scope>
    <source>
        <strain evidence="1">Fred_18-Q3-R57-64_BAT3C.720</strain>
    </source>
</reference>
<dbReference type="EMBL" id="JADJOT010000002">
    <property type="protein sequence ID" value="MBK7952692.1"/>
    <property type="molecule type" value="Genomic_DNA"/>
</dbReference>